<dbReference type="SUPFAM" id="SSF52210">
    <property type="entry name" value="Succinyl-CoA synthetase domains"/>
    <property type="match status" value="2"/>
</dbReference>
<keyword evidence="3" id="KW-1185">Reference proteome</keyword>
<dbReference type="SUPFAM" id="SSF51735">
    <property type="entry name" value="NAD(P)-binding Rossmann-fold domains"/>
    <property type="match status" value="1"/>
</dbReference>
<dbReference type="Pfam" id="PF13380">
    <property type="entry name" value="CoA_binding_2"/>
    <property type="match status" value="1"/>
</dbReference>
<evidence type="ECO:0000313" key="2">
    <source>
        <dbReference type="EMBL" id="MBA8804874.1"/>
    </source>
</evidence>
<dbReference type="PANTHER" id="PTHR42793">
    <property type="entry name" value="COA BINDING DOMAIN CONTAINING PROTEIN"/>
    <property type="match status" value="1"/>
</dbReference>
<dbReference type="Proteomes" id="UP000580910">
    <property type="component" value="Unassembled WGS sequence"/>
</dbReference>
<dbReference type="SMART" id="SM00881">
    <property type="entry name" value="CoA_binding"/>
    <property type="match status" value="1"/>
</dbReference>
<accession>A0A7W3J286</accession>
<comment type="caution">
    <text evidence="2">The sequence shown here is derived from an EMBL/GenBank/DDBJ whole genome shotgun (WGS) entry which is preliminary data.</text>
</comment>
<dbReference type="EMBL" id="JACGXA010000001">
    <property type="protein sequence ID" value="MBA8804874.1"/>
    <property type="molecule type" value="Genomic_DNA"/>
</dbReference>
<dbReference type="Gene3D" id="3.40.50.720">
    <property type="entry name" value="NAD(P)-binding Rossmann-like Domain"/>
    <property type="match status" value="1"/>
</dbReference>
<feature type="domain" description="CoA-binding" evidence="1">
    <location>
        <begin position="52"/>
        <end position="147"/>
    </location>
</feature>
<sequence length="515" mass="53391">MHEDIAELDINPVIVSDHRVIAVDARATRSPVPVGPSVGVDPSSAWEELRPAIYPESVAVVGASDDPAKMGNRVVRGMLDMGFSGEIFPVSRSSKTICGLSALAGIDELPLGVERAVVVTPADVVPTVLSELAGRGVRTAHVLTADTPPFINSGSQSGGMRVLGPNCLGHYAPSVGITMISPTASSRTAGHVAVVSQSGTYAGDAVRRGAAIGLSYSFVTSVGNCEDITPAELLAFCDADPATKVAGFYLEGDVGAGDFFRVARTVSLPVVLLRGGRTTTGSAAAASHTGALASDSRLLVDAAHEAGVLLVDDADQFFDALVMLQHSQQIAGDGLALLGSGGGVGVVGADTADAWALRLPVLGEQSSKALAPFSAPGCSLSNPVDLPVWSMYTGDQCFTGELVEAVVLDDQVHVVCAFIDVGTVFDLESRPVAEALMWRLTDGIIHADRRGRTLVLVLRSSLHDVQEDVIRRLRALATEAGVATFDSVDRAVRAVGGLRWLTGAAEARADRTGGR</sequence>
<protein>
    <submittedName>
        <fullName evidence="2">Acyl-CoA synthetase (NDP forming)</fullName>
    </submittedName>
</protein>
<reference evidence="2 3" key="1">
    <citation type="submission" date="2020-07" db="EMBL/GenBank/DDBJ databases">
        <title>Sequencing the genomes of 1000 actinobacteria strains.</title>
        <authorList>
            <person name="Klenk H.-P."/>
        </authorList>
    </citation>
    <scope>NUCLEOTIDE SEQUENCE [LARGE SCALE GENOMIC DNA]</scope>
    <source>
        <strain evidence="2 3">DSM 21349</strain>
    </source>
</reference>
<dbReference type="InterPro" id="IPR016102">
    <property type="entry name" value="Succinyl-CoA_synth-like"/>
</dbReference>
<dbReference type="InterPro" id="IPR003781">
    <property type="entry name" value="CoA-bd"/>
</dbReference>
<dbReference type="InterPro" id="IPR032875">
    <property type="entry name" value="Succ_CoA_lig_flav_dom"/>
</dbReference>
<organism evidence="2 3">
    <name type="scientific">Nocardioides ginsengisegetis</name>
    <dbReference type="NCBI Taxonomy" id="661491"/>
    <lineage>
        <taxon>Bacteria</taxon>
        <taxon>Bacillati</taxon>
        <taxon>Actinomycetota</taxon>
        <taxon>Actinomycetes</taxon>
        <taxon>Propionibacteriales</taxon>
        <taxon>Nocardioidaceae</taxon>
        <taxon>Nocardioides</taxon>
    </lineage>
</organism>
<evidence type="ECO:0000313" key="3">
    <source>
        <dbReference type="Proteomes" id="UP000580910"/>
    </source>
</evidence>
<proteinExistence type="predicted"/>
<name>A0A7W3J286_9ACTN</name>
<dbReference type="Gene3D" id="3.40.50.261">
    <property type="entry name" value="Succinyl-CoA synthetase domains"/>
    <property type="match status" value="2"/>
</dbReference>
<dbReference type="InterPro" id="IPR036291">
    <property type="entry name" value="NAD(P)-bd_dom_sf"/>
</dbReference>
<evidence type="ECO:0000259" key="1">
    <source>
        <dbReference type="SMART" id="SM00881"/>
    </source>
</evidence>
<dbReference type="Pfam" id="PF13607">
    <property type="entry name" value="Succ_CoA_lig"/>
    <property type="match status" value="1"/>
</dbReference>
<gene>
    <name evidence="2" type="ORF">FB382_003165</name>
</gene>
<dbReference type="PANTHER" id="PTHR42793:SF1">
    <property type="entry name" value="PEPTIDYL-LYSINE N-ACETYLTRANSFERASE PATZ"/>
    <property type="match status" value="1"/>
</dbReference>
<dbReference type="AlphaFoldDB" id="A0A7W3J286"/>